<name>A0A9P6N208_9FUNG</name>
<gene>
    <name evidence="1" type="primary">PSMD5</name>
    <name evidence="1" type="ORF">BGZ80_000777</name>
</gene>
<accession>A0A9P6N208</accession>
<dbReference type="SUPFAM" id="SSF48371">
    <property type="entry name" value="ARM repeat"/>
    <property type="match status" value="1"/>
</dbReference>
<reference evidence="1" key="1">
    <citation type="journal article" date="2020" name="Fungal Divers.">
        <title>Resolving the Mortierellaceae phylogeny through synthesis of multi-gene phylogenetics and phylogenomics.</title>
        <authorList>
            <person name="Vandepol N."/>
            <person name="Liber J."/>
            <person name="Desiro A."/>
            <person name="Na H."/>
            <person name="Kennedy M."/>
            <person name="Barry K."/>
            <person name="Grigoriev I.V."/>
            <person name="Miller A.N."/>
            <person name="O'Donnell K."/>
            <person name="Stajich J.E."/>
            <person name="Bonito G."/>
        </authorList>
    </citation>
    <scope>NUCLEOTIDE SEQUENCE</scope>
    <source>
        <strain evidence="1">NRRL 2769</strain>
    </source>
</reference>
<dbReference type="InterPro" id="IPR019538">
    <property type="entry name" value="PSMD5"/>
</dbReference>
<dbReference type="Proteomes" id="UP000703661">
    <property type="component" value="Unassembled WGS sequence"/>
</dbReference>
<keyword evidence="1" id="KW-0647">Proteasome</keyword>
<evidence type="ECO:0000313" key="1">
    <source>
        <dbReference type="EMBL" id="KAG0022206.1"/>
    </source>
</evidence>
<dbReference type="GO" id="GO:0043248">
    <property type="term" value="P:proteasome assembly"/>
    <property type="evidence" value="ECO:0007669"/>
    <property type="project" value="InterPro"/>
</dbReference>
<sequence length="414" mass="44992">MPSVQNTPTDNSSSPQLQDILSTFTSLTDPIAINDALLVIDRALQDPLMSGALLQSLNSPSPRIHALGLAQVDKISKEDISVLRSTLESDIFKTTVEGIASESISIAERSKQTLLKICSTEERLAAVIDFEGSVYLIQDLANSRNSVVRMRMIEALTELAGRSHESLDALQKTSLLDSLKDGLTSADILTRFNIIEILSEFGATEAGSEFLDQSGILTLIANVVENEADQDSLGVNAIAKLYGKLGASDKVDFISLDMKYQILAQLEKLMVGDDDFEPDELLKTESMASFGLVGGNVQNIEWVSQSHCAQVFIDLLTSLPRDLKVACHVGLGGDDTAGTLFVWRSDRNAEFTHAQKVAKYEVIEAILGTAEAVKKNSNIAILTTEQISRLDLVRRQGPFYRRATATVAVQDMAA</sequence>
<dbReference type="GO" id="GO:0000502">
    <property type="term" value="C:proteasome complex"/>
    <property type="evidence" value="ECO:0007669"/>
    <property type="project" value="UniProtKB-KW"/>
</dbReference>
<comment type="caution">
    <text evidence="1">The sequence shown here is derived from an EMBL/GenBank/DDBJ whole genome shotgun (WGS) entry which is preliminary data.</text>
</comment>
<dbReference type="AlphaFoldDB" id="A0A9P6N208"/>
<dbReference type="EMBL" id="JAAAID010000117">
    <property type="protein sequence ID" value="KAG0022206.1"/>
    <property type="molecule type" value="Genomic_DNA"/>
</dbReference>
<proteinExistence type="predicted"/>
<dbReference type="GO" id="GO:0005829">
    <property type="term" value="C:cytosol"/>
    <property type="evidence" value="ECO:0007669"/>
    <property type="project" value="TreeGrafter"/>
</dbReference>
<keyword evidence="2" id="KW-1185">Reference proteome</keyword>
<dbReference type="InterPro" id="IPR016024">
    <property type="entry name" value="ARM-type_fold"/>
</dbReference>
<dbReference type="PANTHER" id="PTHR13554:SF10">
    <property type="entry name" value="26S PROTEASOME NON-ATPASE REGULATORY SUBUNIT 5"/>
    <property type="match status" value="1"/>
</dbReference>
<dbReference type="Pfam" id="PF10508">
    <property type="entry name" value="Proteasom_PSMB"/>
    <property type="match status" value="2"/>
</dbReference>
<dbReference type="Gene3D" id="1.25.10.10">
    <property type="entry name" value="Leucine-rich Repeat Variant"/>
    <property type="match status" value="1"/>
</dbReference>
<dbReference type="InterPro" id="IPR011989">
    <property type="entry name" value="ARM-like"/>
</dbReference>
<evidence type="ECO:0000313" key="2">
    <source>
        <dbReference type="Proteomes" id="UP000703661"/>
    </source>
</evidence>
<dbReference type="PANTHER" id="PTHR13554">
    <property type="entry name" value="26S PROTEASOME NON-ATPASE REGULATORY SUBUNIT 5-RELATED"/>
    <property type="match status" value="1"/>
</dbReference>
<protein>
    <submittedName>
        <fullName evidence="1">26S proteasome non-ATPase regulatory subunit 5</fullName>
    </submittedName>
</protein>
<organism evidence="1 2">
    <name type="scientific">Entomortierella chlamydospora</name>
    <dbReference type="NCBI Taxonomy" id="101097"/>
    <lineage>
        <taxon>Eukaryota</taxon>
        <taxon>Fungi</taxon>
        <taxon>Fungi incertae sedis</taxon>
        <taxon>Mucoromycota</taxon>
        <taxon>Mortierellomycotina</taxon>
        <taxon>Mortierellomycetes</taxon>
        <taxon>Mortierellales</taxon>
        <taxon>Mortierellaceae</taxon>
        <taxon>Entomortierella</taxon>
    </lineage>
</organism>